<feature type="compositionally biased region" description="Low complexity" evidence="3">
    <location>
        <begin position="114"/>
        <end position="141"/>
    </location>
</feature>
<dbReference type="InterPro" id="IPR027806">
    <property type="entry name" value="HARBI1_dom"/>
</dbReference>
<feature type="region of interest" description="Disordered" evidence="3">
    <location>
        <begin position="94"/>
        <end position="187"/>
    </location>
</feature>
<evidence type="ECO:0000256" key="2">
    <source>
        <dbReference type="ARBA" id="ARBA00022723"/>
    </source>
</evidence>
<sequence>MLPIDRIAADQPYYSGKEKYHGMNVQVLAESAGRLIWVSDALPGATHDLTTARAHDIPASLAAEDIKCWADKAYQRAGPAVRFPFRGNACEAGADVTTGTTRSPAASANKPWRSSSPGGPCGSSAASPPASQPSSEPSSPSNATPDQEMTSDSTLCLRPAADLTPSSQPCSWAVGEAGREARAAAEP</sequence>
<evidence type="ECO:0000256" key="3">
    <source>
        <dbReference type="SAM" id="MobiDB-lite"/>
    </source>
</evidence>
<dbReference type="EMBL" id="BAABCQ010000170">
    <property type="protein sequence ID" value="GAA4005308.1"/>
    <property type="molecule type" value="Genomic_DNA"/>
</dbReference>
<evidence type="ECO:0000313" key="5">
    <source>
        <dbReference type="EMBL" id="GAA4005308.1"/>
    </source>
</evidence>
<dbReference type="Proteomes" id="UP001500034">
    <property type="component" value="Unassembled WGS sequence"/>
</dbReference>
<proteinExistence type="predicted"/>
<feature type="compositionally biased region" description="Basic and acidic residues" evidence="3">
    <location>
        <begin position="177"/>
        <end position="187"/>
    </location>
</feature>
<protein>
    <recommendedName>
        <fullName evidence="4">DDE Tnp4 domain-containing protein</fullName>
    </recommendedName>
</protein>
<keyword evidence="6" id="KW-1185">Reference proteome</keyword>
<reference evidence="6" key="1">
    <citation type="journal article" date="2019" name="Int. J. Syst. Evol. Microbiol.">
        <title>The Global Catalogue of Microorganisms (GCM) 10K type strain sequencing project: providing services to taxonomists for standard genome sequencing and annotation.</title>
        <authorList>
            <consortium name="The Broad Institute Genomics Platform"/>
            <consortium name="The Broad Institute Genome Sequencing Center for Infectious Disease"/>
            <person name="Wu L."/>
            <person name="Ma J."/>
        </authorList>
    </citation>
    <scope>NUCLEOTIDE SEQUENCE [LARGE SCALE GENOMIC DNA]</scope>
    <source>
        <strain evidence="6">JCM 17027</strain>
    </source>
</reference>
<evidence type="ECO:0000256" key="1">
    <source>
        <dbReference type="ARBA" id="ARBA00001968"/>
    </source>
</evidence>
<comment type="cofactor">
    <cofactor evidence="1">
        <name>a divalent metal cation</name>
        <dbReference type="ChEBI" id="CHEBI:60240"/>
    </cofactor>
</comment>
<accession>A0ABP7S1D6</accession>
<name>A0ABP7S1D6_9ACTN</name>
<comment type="caution">
    <text evidence="5">The sequence shown here is derived from an EMBL/GenBank/DDBJ whole genome shotgun (WGS) entry which is preliminary data.</text>
</comment>
<feature type="compositionally biased region" description="Polar residues" evidence="3">
    <location>
        <begin position="97"/>
        <end position="106"/>
    </location>
</feature>
<evidence type="ECO:0000313" key="6">
    <source>
        <dbReference type="Proteomes" id="UP001500034"/>
    </source>
</evidence>
<keyword evidence="2" id="KW-0479">Metal-binding</keyword>
<gene>
    <name evidence="5" type="ORF">GCM10022384_59640</name>
</gene>
<organism evidence="5 6">
    <name type="scientific">Streptomyces marokkonensis</name>
    <dbReference type="NCBI Taxonomy" id="324855"/>
    <lineage>
        <taxon>Bacteria</taxon>
        <taxon>Bacillati</taxon>
        <taxon>Actinomycetota</taxon>
        <taxon>Actinomycetes</taxon>
        <taxon>Kitasatosporales</taxon>
        <taxon>Streptomycetaceae</taxon>
        <taxon>Streptomyces</taxon>
    </lineage>
</organism>
<feature type="compositionally biased region" description="Polar residues" evidence="3">
    <location>
        <begin position="142"/>
        <end position="154"/>
    </location>
</feature>
<dbReference type="Pfam" id="PF13359">
    <property type="entry name" value="DDE_Tnp_4"/>
    <property type="match status" value="1"/>
</dbReference>
<feature type="domain" description="DDE Tnp4" evidence="4">
    <location>
        <begin position="6"/>
        <end position="88"/>
    </location>
</feature>
<evidence type="ECO:0000259" key="4">
    <source>
        <dbReference type="Pfam" id="PF13359"/>
    </source>
</evidence>